<protein>
    <submittedName>
        <fullName evidence="1">Uncharacterized protein</fullName>
    </submittedName>
</protein>
<organism evidence="1 2">
    <name type="scientific">Mycoemilia scoparia</name>
    <dbReference type="NCBI Taxonomy" id="417184"/>
    <lineage>
        <taxon>Eukaryota</taxon>
        <taxon>Fungi</taxon>
        <taxon>Fungi incertae sedis</taxon>
        <taxon>Zoopagomycota</taxon>
        <taxon>Kickxellomycotina</taxon>
        <taxon>Kickxellomycetes</taxon>
        <taxon>Kickxellales</taxon>
        <taxon>Kickxellaceae</taxon>
        <taxon>Mycoemilia</taxon>
    </lineage>
</organism>
<dbReference type="Proteomes" id="UP001150538">
    <property type="component" value="Unassembled WGS sequence"/>
</dbReference>
<proteinExistence type="predicted"/>
<evidence type="ECO:0000313" key="1">
    <source>
        <dbReference type="EMBL" id="KAJ1921019.1"/>
    </source>
</evidence>
<sequence length="135" mass="15263">MLKVRPDNLVPITANGPKHSRLISVVGDILGLSWEAIKLSLIRSEQDMYDAEHHYSHTDDLDSFLGGFVDYFSIDRELIEKVEAAFTKSLEYDKANNEFTKEEMYALGLELASLQVDKDLTSYDSTDDTHGSPFD</sequence>
<dbReference type="AlphaFoldDB" id="A0A9W8A4N2"/>
<accession>A0A9W8A4N2</accession>
<keyword evidence="2" id="KW-1185">Reference proteome</keyword>
<comment type="caution">
    <text evidence="1">The sequence shown here is derived from an EMBL/GenBank/DDBJ whole genome shotgun (WGS) entry which is preliminary data.</text>
</comment>
<evidence type="ECO:0000313" key="2">
    <source>
        <dbReference type="Proteomes" id="UP001150538"/>
    </source>
</evidence>
<gene>
    <name evidence="1" type="ORF">H4219_000877</name>
</gene>
<reference evidence="1" key="1">
    <citation type="submission" date="2022-07" db="EMBL/GenBank/DDBJ databases">
        <title>Phylogenomic reconstructions and comparative analyses of Kickxellomycotina fungi.</title>
        <authorList>
            <person name="Reynolds N.K."/>
            <person name="Stajich J.E."/>
            <person name="Barry K."/>
            <person name="Grigoriev I.V."/>
            <person name="Crous P."/>
            <person name="Smith M.E."/>
        </authorList>
    </citation>
    <scope>NUCLEOTIDE SEQUENCE</scope>
    <source>
        <strain evidence="1">NBRC 100468</strain>
    </source>
</reference>
<name>A0A9W8A4N2_9FUNG</name>
<dbReference type="EMBL" id="JANBPU010000007">
    <property type="protein sequence ID" value="KAJ1921019.1"/>
    <property type="molecule type" value="Genomic_DNA"/>
</dbReference>